<feature type="coiled-coil region" evidence="1">
    <location>
        <begin position="350"/>
        <end position="391"/>
    </location>
</feature>
<keyword evidence="2" id="KW-0472">Membrane</keyword>
<gene>
    <name evidence="4" type="ordered locus">Bacsa_0697</name>
</gene>
<dbReference type="InterPro" id="IPR011990">
    <property type="entry name" value="TPR-like_helical_dom_sf"/>
</dbReference>
<evidence type="ECO:0000259" key="3">
    <source>
        <dbReference type="Pfam" id="PF19904"/>
    </source>
</evidence>
<accession>F0R136</accession>
<keyword evidence="2" id="KW-1133">Transmembrane helix</keyword>
<keyword evidence="2" id="KW-0812">Transmembrane</keyword>
<dbReference type="KEGG" id="bsa:Bacsa_0697"/>
<reference evidence="4 5" key="1">
    <citation type="journal article" date="2011" name="Stand. Genomic Sci.">
        <title>Complete genome sequence of Bacteroides salanitronis type strain (BL78).</title>
        <authorList>
            <person name="Gronow S."/>
            <person name="Held B."/>
            <person name="Lucas S."/>
            <person name="Lapidus A."/>
            <person name="Del Rio T.G."/>
            <person name="Nolan M."/>
            <person name="Tice H."/>
            <person name="Deshpande S."/>
            <person name="Cheng J.F."/>
            <person name="Pitluck S."/>
            <person name="Liolios K."/>
            <person name="Pagani I."/>
            <person name="Ivanova N."/>
            <person name="Mavromatis K."/>
            <person name="Pati A."/>
            <person name="Tapia R."/>
            <person name="Han C."/>
            <person name="Goodwin L."/>
            <person name="Chen A."/>
            <person name="Palaniappan K."/>
            <person name="Land M."/>
            <person name="Hauser L."/>
            <person name="Chang Y.J."/>
            <person name="Jeffries C.D."/>
            <person name="Brambilla E.M."/>
            <person name="Rohde M."/>
            <person name="Goker M."/>
            <person name="Detter J.C."/>
            <person name="Woyke T."/>
            <person name="Bristow J."/>
            <person name="Markowitz V."/>
            <person name="Hugenholtz P."/>
            <person name="Kyrpides N.C."/>
            <person name="Klenk H.P."/>
            <person name="Eisen J.A."/>
        </authorList>
    </citation>
    <scope>NUCLEOTIDE SEQUENCE [LARGE SCALE GENOMIC DNA]</scope>
    <source>
        <strain evidence="4 5">DSM 18170</strain>
    </source>
</reference>
<evidence type="ECO:0000256" key="2">
    <source>
        <dbReference type="SAM" id="Phobius"/>
    </source>
</evidence>
<keyword evidence="5" id="KW-1185">Reference proteome</keyword>
<dbReference type="Proteomes" id="UP000007486">
    <property type="component" value="Chromosome"/>
</dbReference>
<organism evidence="4 5">
    <name type="scientific">Phocaeicola salanitronis (strain DSM 18170 / JCM 13657 / CCUG 60908 / BL78)</name>
    <name type="common">Bacteroides salanitronis</name>
    <dbReference type="NCBI Taxonomy" id="667015"/>
    <lineage>
        <taxon>Bacteria</taxon>
        <taxon>Pseudomonadati</taxon>
        <taxon>Bacteroidota</taxon>
        <taxon>Bacteroidia</taxon>
        <taxon>Bacteroidales</taxon>
        <taxon>Bacteroidaceae</taxon>
        <taxon>Phocaeicola</taxon>
    </lineage>
</organism>
<dbReference type="HOGENOM" id="CLU_037195_0_0_10"/>
<dbReference type="Gene3D" id="1.25.40.10">
    <property type="entry name" value="Tetratricopeptide repeat domain"/>
    <property type="match status" value="1"/>
</dbReference>
<dbReference type="RefSeq" id="WP_013616746.1">
    <property type="nucleotide sequence ID" value="NC_015164.1"/>
</dbReference>
<name>F0R136_PHOSB</name>
<sequence length="551" mass="64860">MKKHFFLLCYITLGLLPVQAHVPEMDSLLKRLDTVIKERPLAIEKKKSRLRELELRYSHSLSEEERFLHLGRLLEEYRSFNADSSLALTQKRLRLAQSLKCREYLDNARMNLAEVMGIAGMYKEALEQMDKVCLDSLPGYLRTYYFHNLRTLYGWMADYVILPEEKIRYRKLMKIYTDSLLERRLMEHDTLFYIMNRCQHYNQSGRYDEAIRLIKPYLEVGDMHYKGIAAYTLSESYGQKGDTEHETKYLAMSAISDMQTPVLEYAALPRLAVRLFHKGDVERAYTYLKLCMEDAVSCNARLRILEILKIFPIVNEVYQLQIQKRQRQMGWALASISLLSFFLVLAVIYVRRQMKRTEQARREVEEANNRLKELNEELHCSNNMLKEANRSIAENSRLKEAYIGRYMDQCSLYIEKIDEYRRQLGKLAAAGNVQDLYKSLKSSKFIDKELQDFYAGFDDTFLQLFPTFVDDFNALLMPEEHIIPKQGERMNTELRIFALIRLGITDSVKIAHFLRYSVTTIYNYRTRVRNKAAGSREELEKRVADIGKMDS</sequence>
<evidence type="ECO:0000256" key="1">
    <source>
        <dbReference type="SAM" id="Coils"/>
    </source>
</evidence>
<dbReference type="EMBL" id="CP002530">
    <property type="protein sequence ID" value="ADY35291.1"/>
    <property type="molecule type" value="Genomic_DNA"/>
</dbReference>
<dbReference type="Pfam" id="PF19904">
    <property type="entry name" value="DUF6377"/>
    <property type="match status" value="1"/>
</dbReference>
<dbReference type="eggNOG" id="COG4735">
    <property type="taxonomic scope" value="Bacteria"/>
</dbReference>
<feature type="transmembrane region" description="Helical" evidence="2">
    <location>
        <begin position="329"/>
        <end position="350"/>
    </location>
</feature>
<protein>
    <submittedName>
        <fullName evidence="4">Putative regulatory protein</fullName>
    </submittedName>
</protein>
<dbReference type="AlphaFoldDB" id="F0R136"/>
<proteinExistence type="predicted"/>
<feature type="domain" description="DUF6377" evidence="3">
    <location>
        <begin position="257"/>
        <end position="511"/>
    </location>
</feature>
<evidence type="ECO:0000313" key="5">
    <source>
        <dbReference type="Proteomes" id="UP000007486"/>
    </source>
</evidence>
<evidence type="ECO:0000313" key="4">
    <source>
        <dbReference type="EMBL" id="ADY35291.1"/>
    </source>
</evidence>
<dbReference type="STRING" id="667015.Bacsa_0697"/>
<keyword evidence="1" id="KW-0175">Coiled coil</keyword>
<dbReference type="InterPro" id="IPR045957">
    <property type="entry name" value="DUF6377"/>
</dbReference>
<dbReference type="SUPFAM" id="SSF81901">
    <property type="entry name" value="HCP-like"/>
    <property type="match status" value="1"/>
</dbReference>